<protein>
    <submittedName>
        <fullName evidence="1">Uncharacterized protein</fullName>
    </submittedName>
</protein>
<evidence type="ECO:0000313" key="2">
    <source>
        <dbReference type="Proteomes" id="UP000246740"/>
    </source>
</evidence>
<dbReference type="InParanoid" id="A0A317XGH0"/>
<keyword evidence="2" id="KW-1185">Reference proteome</keyword>
<reference evidence="1 2" key="1">
    <citation type="journal article" date="2018" name="Mol. Biol. Evol.">
        <title>Broad Genomic Sampling Reveals a Smut Pathogenic Ancestry of the Fungal Clade Ustilaginomycotina.</title>
        <authorList>
            <person name="Kijpornyongpan T."/>
            <person name="Mondo S.J."/>
            <person name="Barry K."/>
            <person name="Sandor L."/>
            <person name="Lee J."/>
            <person name="Lipzen A."/>
            <person name="Pangilinan J."/>
            <person name="LaButti K."/>
            <person name="Hainaut M."/>
            <person name="Henrissat B."/>
            <person name="Grigoriev I.V."/>
            <person name="Spatafora J.W."/>
            <person name="Aime M.C."/>
        </authorList>
    </citation>
    <scope>NUCLEOTIDE SEQUENCE [LARGE SCALE GENOMIC DNA]</scope>
    <source>
        <strain evidence="1 2">MCA 3645</strain>
    </source>
</reference>
<evidence type="ECO:0000313" key="1">
    <source>
        <dbReference type="EMBL" id="PWY97191.1"/>
    </source>
</evidence>
<organism evidence="1 2">
    <name type="scientific">Testicularia cyperi</name>
    <dbReference type="NCBI Taxonomy" id="1882483"/>
    <lineage>
        <taxon>Eukaryota</taxon>
        <taxon>Fungi</taxon>
        <taxon>Dikarya</taxon>
        <taxon>Basidiomycota</taxon>
        <taxon>Ustilaginomycotina</taxon>
        <taxon>Ustilaginomycetes</taxon>
        <taxon>Ustilaginales</taxon>
        <taxon>Anthracoideaceae</taxon>
        <taxon>Testicularia</taxon>
    </lineage>
</organism>
<sequence length="91" mass="10434">MSEIKLASSAGFGEVMTVCHGHCRKLCGSARTRQPLSTMLPRRPLRVEQIVHYRVSRSGKHRQVQYCIRVTRSAATQRKYERRSRDGCGCR</sequence>
<proteinExistence type="predicted"/>
<name>A0A317XGH0_9BASI</name>
<gene>
    <name evidence="1" type="ORF">BCV70DRAFT_203080</name>
</gene>
<dbReference type="EMBL" id="KZ819215">
    <property type="protein sequence ID" value="PWY97191.1"/>
    <property type="molecule type" value="Genomic_DNA"/>
</dbReference>
<dbReference type="AlphaFoldDB" id="A0A317XGH0"/>
<accession>A0A317XGH0</accession>
<dbReference type="Proteomes" id="UP000246740">
    <property type="component" value="Unassembled WGS sequence"/>
</dbReference>